<accession>A0A951Q4N0</accession>
<feature type="chain" id="PRO_5036739332" evidence="3">
    <location>
        <begin position="25"/>
        <end position="216"/>
    </location>
</feature>
<dbReference type="GO" id="GO:0046872">
    <property type="term" value="F:metal ion binding"/>
    <property type="evidence" value="ECO:0007669"/>
    <property type="project" value="UniProtKB-KW"/>
</dbReference>
<keyword evidence="1" id="KW-0479">Metal-binding</keyword>
<feature type="region of interest" description="Disordered" evidence="2">
    <location>
        <begin position="31"/>
        <end position="66"/>
    </location>
</feature>
<dbReference type="InterPro" id="IPR029068">
    <property type="entry name" value="Glyas_Bleomycin-R_OHBP_Dase"/>
</dbReference>
<comment type="caution">
    <text evidence="5">The sequence shown here is derived from an EMBL/GenBank/DDBJ whole genome shotgun (WGS) entry which is preliminary data.</text>
</comment>
<reference evidence="5" key="2">
    <citation type="journal article" date="2022" name="Microbiol. Resour. Announc.">
        <title>Metagenome Sequencing to Explore Phylogenomics of Terrestrial Cyanobacteria.</title>
        <authorList>
            <person name="Ward R.D."/>
            <person name="Stajich J.E."/>
            <person name="Johansen J.R."/>
            <person name="Huntemann M."/>
            <person name="Clum A."/>
            <person name="Foster B."/>
            <person name="Foster B."/>
            <person name="Roux S."/>
            <person name="Palaniappan K."/>
            <person name="Varghese N."/>
            <person name="Mukherjee S."/>
            <person name="Reddy T.B.K."/>
            <person name="Daum C."/>
            <person name="Copeland A."/>
            <person name="Chen I.A."/>
            <person name="Ivanova N.N."/>
            <person name="Kyrpides N.C."/>
            <person name="Shapiro N."/>
            <person name="Eloe-Fadrosh E.A."/>
            <person name="Pietrasiak N."/>
        </authorList>
    </citation>
    <scope>NUCLEOTIDE SEQUENCE</scope>
    <source>
        <strain evidence="5">JT2-VF2</strain>
    </source>
</reference>
<dbReference type="Proteomes" id="UP000715781">
    <property type="component" value="Unassembled WGS sequence"/>
</dbReference>
<protein>
    <submittedName>
        <fullName evidence="5">VOC family protein</fullName>
    </submittedName>
</protein>
<evidence type="ECO:0000259" key="4">
    <source>
        <dbReference type="PROSITE" id="PS51819"/>
    </source>
</evidence>
<evidence type="ECO:0000313" key="5">
    <source>
        <dbReference type="EMBL" id="MBW4565974.1"/>
    </source>
</evidence>
<evidence type="ECO:0000313" key="6">
    <source>
        <dbReference type="Proteomes" id="UP000715781"/>
    </source>
</evidence>
<organism evidence="5 6">
    <name type="scientific">Mojavia pulchra JT2-VF2</name>
    <dbReference type="NCBI Taxonomy" id="287848"/>
    <lineage>
        <taxon>Bacteria</taxon>
        <taxon>Bacillati</taxon>
        <taxon>Cyanobacteriota</taxon>
        <taxon>Cyanophyceae</taxon>
        <taxon>Nostocales</taxon>
        <taxon>Nostocaceae</taxon>
    </lineage>
</organism>
<dbReference type="EMBL" id="JAHHHN010000054">
    <property type="protein sequence ID" value="MBW4565974.1"/>
    <property type="molecule type" value="Genomic_DNA"/>
</dbReference>
<dbReference type="PANTHER" id="PTHR43048">
    <property type="entry name" value="METHYLMALONYL-COA EPIMERASE"/>
    <property type="match status" value="1"/>
</dbReference>
<dbReference type="PROSITE" id="PS51819">
    <property type="entry name" value="VOC"/>
    <property type="match status" value="1"/>
</dbReference>
<sequence>MKKFSISRSIAGSFLASSILIQNAMPLKASTPNPIKESHELSTQGKASANPITTVSSNHQETTSMSSSQGLNSLQLANIALSVTNINTAIAWYTEKMGFTVKYRTPAIEQIELALLEKNGVYIDLIQFPQPINLEPERQNPPLHLQITGLRNIVFFVDDIAQANQELKHKGVELIWEGRVLDHLGTKVTTFRDMDGNLVALWEKNAAIVKYMQAGN</sequence>
<evidence type="ECO:0000256" key="2">
    <source>
        <dbReference type="SAM" id="MobiDB-lite"/>
    </source>
</evidence>
<dbReference type="SUPFAM" id="SSF54593">
    <property type="entry name" value="Glyoxalase/Bleomycin resistance protein/Dihydroxybiphenyl dioxygenase"/>
    <property type="match status" value="1"/>
</dbReference>
<dbReference type="Pfam" id="PF00903">
    <property type="entry name" value="Glyoxalase"/>
    <property type="match status" value="1"/>
</dbReference>
<feature type="domain" description="VOC" evidence="4">
    <location>
        <begin position="75"/>
        <end position="204"/>
    </location>
</feature>
<dbReference type="GO" id="GO:0004493">
    <property type="term" value="F:methylmalonyl-CoA epimerase activity"/>
    <property type="evidence" value="ECO:0007669"/>
    <property type="project" value="TreeGrafter"/>
</dbReference>
<dbReference type="AlphaFoldDB" id="A0A951Q4N0"/>
<dbReference type="InterPro" id="IPR037523">
    <property type="entry name" value="VOC_core"/>
</dbReference>
<dbReference type="InterPro" id="IPR051785">
    <property type="entry name" value="MMCE/EMCE_epimerase"/>
</dbReference>
<evidence type="ECO:0000256" key="1">
    <source>
        <dbReference type="ARBA" id="ARBA00022723"/>
    </source>
</evidence>
<feature type="compositionally biased region" description="Polar residues" evidence="2">
    <location>
        <begin position="41"/>
        <end position="66"/>
    </location>
</feature>
<evidence type="ECO:0000256" key="3">
    <source>
        <dbReference type="SAM" id="SignalP"/>
    </source>
</evidence>
<reference evidence="5" key="1">
    <citation type="submission" date="2021-05" db="EMBL/GenBank/DDBJ databases">
        <authorList>
            <person name="Pietrasiak N."/>
            <person name="Ward R."/>
            <person name="Stajich J.E."/>
            <person name="Kurbessoian T."/>
        </authorList>
    </citation>
    <scope>NUCLEOTIDE SEQUENCE</scope>
    <source>
        <strain evidence="5">JT2-VF2</strain>
    </source>
</reference>
<dbReference type="InterPro" id="IPR004360">
    <property type="entry name" value="Glyas_Fos-R_dOase_dom"/>
</dbReference>
<feature type="signal peptide" evidence="3">
    <location>
        <begin position="1"/>
        <end position="24"/>
    </location>
</feature>
<keyword evidence="3" id="KW-0732">Signal</keyword>
<name>A0A951Q4N0_9NOST</name>
<dbReference type="Gene3D" id="3.10.180.10">
    <property type="entry name" value="2,3-Dihydroxybiphenyl 1,2-Dioxygenase, domain 1"/>
    <property type="match status" value="1"/>
</dbReference>
<dbReference type="GO" id="GO:0046491">
    <property type="term" value="P:L-methylmalonyl-CoA metabolic process"/>
    <property type="evidence" value="ECO:0007669"/>
    <property type="project" value="TreeGrafter"/>
</dbReference>
<gene>
    <name evidence="5" type="ORF">KME32_33840</name>
</gene>
<proteinExistence type="predicted"/>
<dbReference type="PANTHER" id="PTHR43048:SF3">
    <property type="entry name" value="METHYLMALONYL-COA EPIMERASE, MITOCHONDRIAL"/>
    <property type="match status" value="1"/>
</dbReference>